<dbReference type="AlphaFoldDB" id="A0A1U7XAX6"/>
<gene>
    <name evidence="3" type="primary">LOC104235878</name>
</gene>
<name>A0A1U7XAX6_NICSY</name>
<keyword evidence="2" id="KW-1185">Reference proteome</keyword>
<evidence type="ECO:0000256" key="1">
    <source>
        <dbReference type="SAM" id="MobiDB-lite"/>
    </source>
</evidence>
<evidence type="ECO:0000313" key="3">
    <source>
        <dbReference type="RefSeq" id="XP_009788008.1"/>
    </source>
</evidence>
<feature type="compositionally biased region" description="Basic and acidic residues" evidence="1">
    <location>
        <begin position="51"/>
        <end position="60"/>
    </location>
</feature>
<accession>A0A1U7XAX6</accession>
<protein>
    <submittedName>
        <fullName evidence="3">Uncharacterized protein LOC104235878</fullName>
    </submittedName>
</protein>
<dbReference type="Proteomes" id="UP000189701">
    <property type="component" value="Unplaced"/>
</dbReference>
<reference evidence="3" key="2">
    <citation type="submission" date="2025-08" db="UniProtKB">
        <authorList>
            <consortium name="RefSeq"/>
        </authorList>
    </citation>
    <scope>IDENTIFICATION</scope>
    <source>
        <tissue evidence="3">Leaf</tissue>
    </source>
</reference>
<dbReference type="RefSeq" id="XP_009788008.1">
    <property type="nucleotide sequence ID" value="XM_009789706.1"/>
</dbReference>
<feature type="region of interest" description="Disordered" evidence="1">
    <location>
        <begin position="50"/>
        <end position="69"/>
    </location>
</feature>
<reference evidence="2" key="1">
    <citation type="journal article" date="2013" name="Genome Biol.">
        <title>Reference genomes and transcriptomes of Nicotiana sylvestris and Nicotiana tomentosiformis.</title>
        <authorList>
            <person name="Sierro N."/>
            <person name="Battey J.N."/>
            <person name="Ouadi S."/>
            <person name="Bovet L."/>
            <person name="Goepfert S."/>
            <person name="Bakaher N."/>
            <person name="Peitsch M.C."/>
            <person name="Ivanov N.V."/>
        </authorList>
    </citation>
    <scope>NUCLEOTIDE SEQUENCE [LARGE SCALE GENOMIC DNA]</scope>
</reference>
<organism evidence="2 3">
    <name type="scientific">Nicotiana sylvestris</name>
    <name type="common">Wood tobacco</name>
    <name type="synonym">South American tobacco</name>
    <dbReference type="NCBI Taxonomy" id="4096"/>
    <lineage>
        <taxon>Eukaryota</taxon>
        <taxon>Viridiplantae</taxon>
        <taxon>Streptophyta</taxon>
        <taxon>Embryophyta</taxon>
        <taxon>Tracheophyta</taxon>
        <taxon>Spermatophyta</taxon>
        <taxon>Magnoliopsida</taxon>
        <taxon>eudicotyledons</taxon>
        <taxon>Gunneridae</taxon>
        <taxon>Pentapetalae</taxon>
        <taxon>asterids</taxon>
        <taxon>lamiids</taxon>
        <taxon>Solanales</taxon>
        <taxon>Solanaceae</taxon>
        <taxon>Nicotianoideae</taxon>
        <taxon>Nicotianeae</taxon>
        <taxon>Nicotiana</taxon>
    </lineage>
</organism>
<proteinExistence type="predicted"/>
<sequence length="263" mass="28847">MERRSWKYLSQIFGWKIKTHGFLIHGVSPASVSSVRLTVSLAQERILSSKRKVDGARGSEGEEELEEGSLVRRPRVRRRVISDDEVTPPPSSVPLNEPASATLVSSDEEMNALPRDFTDQLFFYGFNSKDFGPVSEELTLAPLPSPVPIRSQSVVPVAAATAPPVATFTSSTVLVSTTSHVEIGTSNSNRVMKKVTIEVPEGGNLLKKSGQVDIWLKPLLGPVKKSKLESHSSLTWMNDIVHSSLKINLIGTELMKRIVHISI</sequence>
<evidence type="ECO:0000313" key="2">
    <source>
        <dbReference type="Proteomes" id="UP000189701"/>
    </source>
</evidence>